<proteinExistence type="predicted"/>
<feature type="region of interest" description="Disordered" evidence="1">
    <location>
        <begin position="126"/>
        <end position="151"/>
    </location>
</feature>
<dbReference type="AlphaFoldDB" id="A0A9D1M5A7"/>
<organism evidence="2 3">
    <name type="scientific">Candidatus Scatocola faecipullorum</name>
    <dbReference type="NCBI Taxonomy" id="2840917"/>
    <lineage>
        <taxon>Bacteria</taxon>
        <taxon>Pseudomonadati</taxon>
        <taxon>Pseudomonadota</taxon>
        <taxon>Alphaproteobacteria</taxon>
        <taxon>Rhodospirillales</taxon>
        <taxon>Rhodospirillaceae</taxon>
        <taxon>Rhodospirillaceae incertae sedis</taxon>
        <taxon>Candidatus Scatocola</taxon>
    </lineage>
</organism>
<reference evidence="2" key="2">
    <citation type="journal article" date="2021" name="PeerJ">
        <title>Extensive microbial diversity within the chicken gut microbiome revealed by metagenomics and culture.</title>
        <authorList>
            <person name="Gilroy R."/>
            <person name="Ravi A."/>
            <person name="Getino M."/>
            <person name="Pursley I."/>
            <person name="Horton D.L."/>
            <person name="Alikhan N.F."/>
            <person name="Baker D."/>
            <person name="Gharbi K."/>
            <person name="Hall N."/>
            <person name="Watson M."/>
            <person name="Adriaenssens E.M."/>
            <person name="Foster-Nyarko E."/>
            <person name="Jarju S."/>
            <person name="Secka A."/>
            <person name="Antonio M."/>
            <person name="Oren A."/>
            <person name="Chaudhuri R.R."/>
            <person name="La Ragione R."/>
            <person name="Hildebrand F."/>
            <person name="Pallen M.J."/>
        </authorList>
    </citation>
    <scope>NUCLEOTIDE SEQUENCE</scope>
    <source>
        <strain evidence="2">ChiW3-316</strain>
    </source>
</reference>
<name>A0A9D1M5A7_9PROT</name>
<gene>
    <name evidence="2" type="ORF">IAD20_08815</name>
</gene>
<evidence type="ECO:0000313" key="3">
    <source>
        <dbReference type="Proteomes" id="UP000824107"/>
    </source>
</evidence>
<evidence type="ECO:0008006" key="4">
    <source>
        <dbReference type="Google" id="ProtNLM"/>
    </source>
</evidence>
<evidence type="ECO:0000313" key="2">
    <source>
        <dbReference type="EMBL" id="HIU54163.1"/>
    </source>
</evidence>
<dbReference type="Proteomes" id="UP000824107">
    <property type="component" value="Unassembled WGS sequence"/>
</dbReference>
<dbReference type="EMBL" id="DVNC01000062">
    <property type="protein sequence ID" value="HIU54163.1"/>
    <property type="molecule type" value="Genomic_DNA"/>
</dbReference>
<evidence type="ECO:0000256" key="1">
    <source>
        <dbReference type="SAM" id="MobiDB-lite"/>
    </source>
</evidence>
<comment type="caution">
    <text evidence="2">The sequence shown here is derived from an EMBL/GenBank/DDBJ whole genome shotgun (WGS) entry which is preliminary data.</text>
</comment>
<sequence>MEQAEQQTEMQKKISDYQEILLTFAELLQEENQALRDYNVVRVSEMYEQKAQIVSVYRNLVAYFIKNQHALASMDDEAKATLKQNSLKLDELLRENDLLLKTRMETSKSVIGSIVNVAKMTSKSNSTSYGAQGQFNQPDNQHSAIAVNRTL</sequence>
<accession>A0A9D1M5A7</accession>
<protein>
    <recommendedName>
        <fullName evidence="4">Flagellar protein FlgN</fullName>
    </recommendedName>
</protein>
<reference evidence="2" key="1">
    <citation type="submission" date="2020-10" db="EMBL/GenBank/DDBJ databases">
        <authorList>
            <person name="Gilroy R."/>
        </authorList>
    </citation>
    <scope>NUCLEOTIDE SEQUENCE</scope>
    <source>
        <strain evidence="2">ChiW3-316</strain>
    </source>
</reference>